<keyword evidence="2" id="KW-1185">Reference proteome</keyword>
<dbReference type="AlphaFoldDB" id="A0A4Z0PXD3"/>
<evidence type="ECO:0000313" key="2">
    <source>
        <dbReference type="Proteomes" id="UP000297549"/>
    </source>
</evidence>
<dbReference type="EMBL" id="SRLC01000002">
    <property type="protein sequence ID" value="TGE22377.1"/>
    <property type="molecule type" value="Genomic_DNA"/>
</dbReference>
<dbReference type="PROSITE" id="PS51257">
    <property type="entry name" value="PROKAR_LIPOPROTEIN"/>
    <property type="match status" value="1"/>
</dbReference>
<dbReference type="Proteomes" id="UP000297549">
    <property type="component" value="Unassembled WGS sequence"/>
</dbReference>
<dbReference type="OrthoDB" id="879873at2"/>
<protein>
    <submittedName>
        <fullName evidence="1">Uncharacterized protein</fullName>
    </submittedName>
</protein>
<accession>A0A4Z0PXD3</accession>
<comment type="caution">
    <text evidence="1">The sequence shown here is derived from an EMBL/GenBank/DDBJ whole genome shotgun (WGS) entry which is preliminary data.</text>
</comment>
<dbReference type="RefSeq" id="WP_135464893.1">
    <property type="nucleotide sequence ID" value="NZ_SRLC01000002.1"/>
</dbReference>
<evidence type="ECO:0000313" key="1">
    <source>
        <dbReference type="EMBL" id="TGE22377.1"/>
    </source>
</evidence>
<proteinExistence type="predicted"/>
<gene>
    <name evidence="1" type="ORF">E5K00_19235</name>
</gene>
<name>A0A4Z0PXD3_9BACT</name>
<reference evidence="1 2" key="1">
    <citation type="submission" date="2019-04" db="EMBL/GenBank/DDBJ databases">
        <authorList>
            <person name="Feng G."/>
            <person name="Zhang J."/>
            <person name="Zhu H."/>
        </authorList>
    </citation>
    <scope>NUCLEOTIDE SEQUENCE [LARGE SCALE GENOMIC DNA]</scope>
    <source>
        <strain evidence="1 2">JCM 31653</strain>
    </source>
</reference>
<organism evidence="1 2">
    <name type="scientific">Hymenobacter aquaticus</name>
    <dbReference type="NCBI Taxonomy" id="1867101"/>
    <lineage>
        <taxon>Bacteria</taxon>
        <taxon>Pseudomonadati</taxon>
        <taxon>Bacteroidota</taxon>
        <taxon>Cytophagia</taxon>
        <taxon>Cytophagales</taxon>
        <taxon>Hymenobacteraceae</taxon>
        <taxon>Hymenobacter</taxon>
    </lineage>
</organism>
<sequence>MKNWLMIGALVMLSGACQKAPDTSGPDPAYYRQQEAQVLVDLFDEIIAAHRMPLPPLPGAQVTDTVGIPLYVADSLYGKKSHWPRHRTIGIGKADPAAQRHLLKVHNDSLTETVALPTIVVALIKQRGFQVVTVRRSDHLPQPFVGIGLSRIIFNRDFTEACFVHSLACGEDCAEGTLLLAQKQQGRWVIIQRRGLWVA</sequence>